<feature type="compositionally biased region" description="Basic residues" evidence="1">
    <location>
        <begin position="104"/>
        <end position="123"/>
    </location>
</feature>
<evidence type="ECO:0000313" key="3">
    <source>
        <dbReference type="Proteomes" id="UP000822688"/>
    </source>
</evidence>
<feature type="compositionally biased region" description="Pro residues" evidence="1">
    <location>
        <begin position="34"/>
        <end position="43"/>
    </location>
</feature>
<name>A0A8T0J842_CERPU</name>
<accession>A0A8T0J842</accession>
<feature type="compositionally biased region" description="Basic residues" evidence="1">
    <location>
        <begin position="56"/>
        <end position="72"/>
    </location>
</feature>
<sequence length="137" mass="15761">MFLLMHLQLHHHSPLSATSEPVTYSRKIAKSPCPMTPPSPPLGATPKTHTHTDKHNSRRKKTTIFSRQHRNKSSLPARDNHTRTPKKQPQPKNGYLHNNQDKNKNKKPTKKLVTPSHHRKKNKPKDDHLPQNTNPPK</sequence>
<evidence type="ECO:0000313" key="2">
    <source>
        <dbReference type="EMBL" id="KAG0591416.1"/>
    </source>
</evidence>
<evidence type="ECO:0000256" key="1">
    <source>
        <dbReference type="SAM" id="MobiDB-lite"/>
    </source>
</evidence>
<gene>
    <name evidence="2" type="ORF">KC19_1G174400</name>
</gene>
<dbReference type="AlphaFoldDB" id="A0A8T0J842"/>
<feature type="region of interest" description="Disordered" evidence="1">
    <location>
        <begin position="28"/>
        <end position="137"/>
    </location>
</feature>
<comment type="caution">
    <text evidence="2">The sequence shown here is derived from an EMBL/GenBank/DDBJ whole genome shotgun (WGS) entry which is preliminary data.</text>
</comment>
<organism evidence="2 3">
    <name type="scientific">Ceratodon purpureus</name>
    <name type="common">Fire moss</name>
    <name type="synonym">Dicranum purpureum</name>
    <dbReference type="NCBI Taxonomy" id="3225"/>
    <lineage>
        <taxon>Eukaryota</taxon>
        <taxon>Viridiplantae</taxon>
        <taxon>Streptophyta</taxon>
        <taxon>Embryophyta</taxon>
        <taxon>Bryophyta</taxon>
        <taxon>Bryophytina</taxon>
        <taxon>Bryopsida</taxon>
        <taxon>Dicranidae</taxon>
        <taxon>Pseudoditrichales</taxon>
        <taxon>Ditrichaceae</taxon>
        <taxon>Ceratodon</taxon>
    </lineage>
</organism>
<protein>
    <submittedName>
        <fullName evidence="2">Uncharacterized protein</fullName>
    </submittedName>
</protein>
<reference evidence="2" key="1">
    <citation type="submission" date="2020-06" db="EMBL/GenBank/DDBJ databases">
        <title>WGS assembly of Ceratodon purpureus strain R40.</title>
        <authorList>
            <person name="Carey S.B."/>
            <person name="Jenkins J."/>
            <person name="Shu S."/>
            <person name="Lovell J.T."/>
            <person name="Sreedasyam A."/>
            <person name="Maumus F."/>
            <person name="Tiley G.P."/>
            <person name="Fernandez-Pozo N."/>
            <person name="Barry K."/>
            <person name="Chen C."/>
            <person name="Wang M."/>
            <person name="Lipzen A."/>
            <person name="Daum C."/>
            <person name="Saski C.A."/>
            <person name="Payton A.C."/>
            <person name="Mcbreen J.C."/>
            <person name="Conrad R.E."/>
            <person name="Kollar L.M."/>
            <person name="Olsson S."/>
            <person name="Huttunen S."/>
            <person name="Landis J.B."/>
            <person name="Wickett N.J."/>
            <person name="Johnson M.G."/>
            <person name="Rensing S.A."/>
            <person name="Grimwood J."/>
            <person name="Schmutz J."/>
            <person name="Mcdaniel S.F."/>
        </authorList>
    </citation>
    <scope>NUCLEOTIDE SEQUENCE</scope>
    <source>
        <strain evidence="2">R40</strain>
    </source>
</reference>
<dbReference type="Proteomes" id="UP000822688">
    <property type="component" value="Chromosome 1"/>
</dbReference>
<proteinExistence type="predicted"/>
<dbReference type="EMBL" id="CM026421">
    <property type="protein sequence ID" value="KAG0591416.1"/>
    <property type="molecule type" value="Genomic_DNA"/>
</dbReference>
<keyword evidence="3" id="KW-1185">Reference proteome</keyword>